<dbReference type="PANTHER" id="PTHR35176:SF4">
    <property type="entry name" value="PYRIDOXAMINE 5'-PHOSPHATE OXIDASE-RELATED FMN-BINDING"/>
    <property type="match status" value="1"/>
</dbReference>
<dbReference type="GO" id="GO:0016627">
    <property type="term" value="F:oxidoreductase activity, acting on the CH-CH group of donors"/>
    <property type="evidence" value="ECO:0007669"/>
    <property type="project" value="TreeGrafter"/>
</dbReference>
<reference evidence="3 4" key="1">
    <citation type="submission" date="2017-07" db="EMBL/GenBank/DDBJ databases">
        <title>First draft Genome Sequence of Nocardia cerradoensis isolated from human infection.</title>
        <authorList>
            <person name="Carrasco G."/>
        </authorList>
    </citation>
    <scope>NUCLEOTIDE SEQUENCE [LARGE SCALE GENOMIC DNA]</scope>
    <source>
        <strain evidence="3 4">CNM20130759</strain>
    </source>
</reference>
<dbReference type="SUPFAM" id="SSF50475">
    <property type="entry name" value="FMN-binding split barrel"/>
    <property type="match status" value="1"/>
</dbReference>
<evidence type="ECO:0000313" key="3">
    <source>
        <dbReference type="EMBL" id="OXR45437.1"/>
    </source>
</evidence>
<dbReference type="PANTHER" id="PTHR35176">
    <property type="entry name" value="HEME OXYGENASE HI_0854-RELATED"/>
    <property type="match status" value="1"/>
</dbReference>
<evidence type="ECO:0000259" key="2">
    <source>
        <dbReference type="Pfam" id="PF01243"/>
    </source>
</evidence>
<proteinExistence type="predicted"/>
<dbReference type="InterPro" id="IPR052019">
    <property type="entry name" value="F420H2_bilvrd_red/Heme_oxyg"/>
</dbReference>
<dbReference type="EMBL" id="NGAF01000004">
    <property type="protein sequence ID" value="OXR45437.1"/>
    <property type="molecule type" value="Genomic_DNA"/>
</dbReference>
<dbReference type="GO" id="GO:0070967">
    <property type="term" value="F:coenzyme F420 binding"/>
    <property type="evidence" value="ECO:0007669"/>
    <property type="project" value="TreeGrafter"/>
</dbReference>
<dbReference type="AlphaFoldDB" id="A0A231H9R3"/>
<dbReference type="Proteomes" id="UP000215506">
    <property type="component" value="Unassembled WGS sequence"/>
</dbReference>
<evidence type="ECO:0000313" key="4">
    <source>
        <dbReference type="Proteomes" id="UP000215506"/>
    </source>
</evidence>
<protein>
    <recommendedName>
        <fullName evidence="2">Pyridoxamine 5'-phosphate oxidase N-terminal domain-containing protein</fullName>
    </recommendedName>
</protein>
<gene>
    <name evidence="3" type="ORF">B7C42_02562</name>
</gene>
<keyword evidence="1" id="KW-0560">Oxidoreductase</keyword>
<dbReference type="GO" id="GO:0005829">
    <property type="term" value="C:cytosol"/>
    <property type="evidence" value="ECO:0007669"/>
    <property type="project" value="TreeGrafter"/>
</dbReference>
<dbReference type="InterPro" id="IPR011576">
    <property type="entry name" value="Pyridox_Oxase_N"/>
</dbReference>
<organism evidence="3 4">
    <name type="scientific">Nocardia cerradoensis</name>
    <dbReference type="NCBI Taxonomy" id="85688"/>
    <lineage>
        <taxon>Bacteria</taxon>
        <taxon>Bacillati</taxon>
        <taxon>Actinomycetota</taxon>
        <taxon>Actinomycetes</taxon>
        <taxon>Mycobacteriales</taxon>
        <taxon>Nocardiaceae</taxon>
        <taxon>Nocardia</taxon>
    </lineage>
</organism>
<dbReference type="Pfam" id="PF01243">
    <property type="entry name" value="PNPOx_N"/>
    <property type="match status" value="1"/>
</dbReference>
<name>A0A231H9R3_9NOCA</name>
<evidence type="ECO:0000256" key="1">
    <source>
        <dbReference type="ARBA" id="ARBA00023002"/>
    </source>
</evidence>
<dbReference type="InterPro" id="IPR012349">
    <property type="entry name" value="Split_barrel_FMN-bd"/>
</dbReference>
<comment type="caution">
    <text evidence="3">The sequence shown here is derived from an EMBL/GenBank/DDBJ whole genome shotgun (WGS) entry which is preliminary data.</text>
</comment>
<sequence length="220" mass="23528">MSILDGFTAADQGISPITDELTARPAMNPTVAPRRNTMDTMQTTNLAELYDLDPLDWSAVVAGLNAGFPQAPGTGGPDRHTCWLATIDPDGSPHVTAVGALWVDGAFWFETGPRTRKARNISRDPRCTLSVALDTFDLSVNGTAERVTDPATVAQRAVDWAGEGWPCRVDDSGAALTADFSAPSAGPPPWYVYRIVARAATALSTVEPGGATRWRFDEPR</sequence>
<accession>A0A231H9R3</accession>
<feature type="domain" description="Pyridoxamine 5'-phosphate oxidase N-terminal" evidence="2">
    <location>
        <begin position="78"/>
        <end position="156"/>
    </location>
</feature>
<dbReference type="Gene3D" id="2.30.110.10">
    <property type="entry name" value="Electron Transport, Fmn-binding Protein, Chain A"/>
    <property type="match status" value="1"/>
</dbReference>
<keyword evidence="4" id="KW-1185">Reference proteome</keyword>